<sequence>MSYLIDLISQDLPDTLSSAPETGPKRTLSPPLSRLLRRIADWRRNRADVAALRLMTDHNLRDMGLSRLDLEVISEGAYRREV</sequence>
<dbReference type="Pfam" id="PF06568">
    <property type="entry name" value="YjiS-like"/>
    <property type="match status" value="1"/>
</dbReference>
<proteinExistence type="predicted"/>
<comment type="caution">
    <text evidence="2">The sequence shown here is derived from an EMBL/GenBank/DDBJ whole genome shotgun (WGS) entry which is preliminary data.</text>
</comment>
<reference evidence="2 3" key="1">
    <citation type="submission" date="2019-07" db="EMBL/GenBank/DDBJ databases">
        <title>Whole genome shotgun sequence of Skermanella aerolata NBRC 106429.</title>
        <authorList>
            <person name="Hosoyama A."/>
            <person name="Uohara A."/>
            <person name="Ohji S."/>
            <person name="Ichikawa N."/>
        </authorList>
    </citation>
    <scope>NUCLEOTIDE SEQUENCE [LARGE SCALE GENOMIC DNA]</scope>
    <source>
        <strain evidence="2 3">NBRC 106429</strain>
    </source>
</reference>
<protein>
    <recommendedName>
        <fullName evidence="1">YjiS-like domain-containing protein</fullName>
    </recommendedName>
</protein>
<dbReference type="Proteomes" id="UP000321523">
    <property type="component" value="Unassembled WGS sequence"/>
</dbReference>
<gene>
    <name evidence="2" type="ORF">SAE02_73090</name>
</gene>
<feature type="domain" description="YjiS-like" evidence="1">
    <location>
        <begin position="35"/>
        <end position="71"/>
    </location>
</feature>
<organism evidence="2 3">
    <name type="scientific">Skermanella aerolata</name>
    <dbReference type="NCBI Taxonomy" id="393310"/>
    <lineage>
        <taxon>Bacteria</taxon>
        <taxon>Pseudomonadati</taxon>
        <taxon>Pseudomonadota</taxon>
        <taxon>Alphaproteobacteria</taxon>
        <taxon>Rhodospirillales</taxon>
        <taxon>Azospirillaceae</taxon>
        <taxon>Skermanella</taxon>
    </lineage>
</organism>
<name>A0A512E354_9PROT</name>
<evidence type="ECO:0000313" key="2">
    <source>
        <dbReference type="EMBL" id="GEO43161.1"/>
    </source>
</evidence>
<dbReference type="InterPro" id="IPR009506">
    <property type="entry name" value="YjiS-like"/>
</dbReference>
<dbReference type="EMBL" id="BJYZ01000065">
    <property type="protein sequence ID" value="GEO43161.1"/>
    <property type="molecule type" value="Genomic_DNA"/>
</dbReference>
<accession>A0A512E354</accession>
<keyword evidence="3" id="KW-1185">Reference proteome</keyword>
<dbReference type="AlphaFoldDB" id="A0A512E354"/>
<evidence type="ECO:0000259" key="1">
    <source>
        <dbReference type="Pfam" id="PF06568"/>
    </source>
</evidence>
<evidence type="ECO:0000313" key="3">
    <source>
        <dbReference type="Proteomes" id="UP000321523"/>
    </source>
</evidence>